<dbReference type="PRINTS" id="PR00502">
    <property type="entry name" value="NUDIXFAMILY"/>
</dbReference>
<comment type="similarity">
    <text evidence="3">Belongs to the Nudix hydrolase family.</text>
</comment>
<dbReference type="EMBL" id="LABX01000045">
    <property type="protein sequence ID" value="KMO38555.1"/>
    <property type="molecule type" value="Genomic_DNA"/>
</dbReference>
<dbReference type="PROSITE" id="PS00893">
    <property type="entry name" value="NUDIX_BOX"/>
    <property type="match status" value="1"/>
</dbReference>
<keyword evidence="2 3" id="KW-0378">Hydrolase</keyword>
<dbReference type="SUPFAM" id="SSF55811">
    <property type="entry name" value="Nudix"/>
    <property type="match status" value="1"/>
</dbReference>
<organism evidence="5 6">
    <name type="scientific">Methylobacterium aquaticum</name>
    <dbReference type="NCBI Taxonomy" id="270351"/>
    <lineage>
        <taxon>Bacteria</taxon>
        <taxon>Pseudomonadati</taxon>
        <taxon>Pseudomonadota</taxon>
        <taxon>Alphaproteobacteria</taxon>
        <taxon>Hyphomicrobiales</taxon>
        <taxon>Methylobacteriaceae</taxon>
        <taxon>Methylobacterium</taxon>
    </lineage>
</organism>
<dbReference type="PANTHER" id="PTHR43736:SF1">
    <property type="entry name" value="DIHYDRONEOPTERIN TRIPHOSPHATE DIPHOSPHATASE"/>
    <property type="match status" value="1"/>
</dbReference>
<gene>
    <name evidence="5" type="ORF">VP06_06080</name>
</gene>
<protein>
    <submittedName>
        <fullName evidence="5">NUDIX hydrolase</fullName>
    </submittedName>
</protein>
<dbReference type="PATRIC" id="fig|270351.6.peg.5746"/>
<dbReference type="CDD" id="cd04673">
    <property type="entry name" value="NUDIX_ADPRase"/>
    <property type="match status" value="1"/>
</dbReference>
<proteinExistence type="inferred from homology"/>
<evidence type="ECO:0000313" key="5">
    <source>
        <dbReference type="EMBL" id="KMO38555.1"/>
    </source>
</evidence>
<evidence type="ECO:0000256" key="3">
    <source>
        <dbReference type="RuleBase" id="RU003476"/>
    </source>
</evidence>
<sequence length="164" mass="17486">MSAEPEDPAWRRRYPLRPFIAASAAVVRDGRVLLAARGQEPMRGVYTLPGGQVETGETLAEAALRELHEEVGVVAEVVAGLTPLEVIERDADGAVLHHFVIHPHAARWRSGEPTTGPEALDLRWVTPAEARDLPTTRGLHGVIAQALAAVGDEASRDDAPGDAA</sequence>
<comment type="cofactor">
    <cofactor evidence="1">
        <name>Mg(2+)</name>
        <dbReference type="ChEBI" id="CHEBI:18420"/>
    </cofactor>
</comment>
<dbReference type="InterPro" id="IPR020476">
    <property type="entry name" value="Nudix_hydrolase"/>
</dbReference>
<dbReference type="OrthoDB" id="9761969at2"/>
<comment type="caution">
    <text evidence="5">The sequence shown here is derived from an EMBL/GenBank/DDBJ whole genome shotgun (WGS) entry which is preliminary data.</text>
</comment>
<dbReference type="RefSeq" id="WP_048462931.1">
    <property type="nucleotide sequence ID" value="NZ_JBNTQU010000009.1"/>
</dbReference>
<dbReference type="Gene3D" id="3.90.79.10">
    <property type="entry name" value="Nucleoside Triphosphate Pyrophosphohydrolase"/>
    <property type="match status" value="1"/>
</dbReference>
<feature type="domain" description="Nudix hydrolase" evidence="4">
    <location>
        <begin position="17"/>
        <end position="147"/>
    </location>
</feature>
<accession>A0A0J6STI0</accession>
<dbReference type="Pfam" id="PF00293">
    <property type="entry name" value="NUDIX"/>
    <property type="match status" value="1"/>
</dbReference>
<dbReference type="PROSITE" id="PS51462">
    <property type="entry name" value="NUDIX"/>
    <property type="match status" value="1"/>
</dbReference>
<dbReference type="Proteomes" id="UP000035929">
    <property type="component" value="Unassembled WGS sequence"/>
</dbReference>
<dbReference type="InterPro" id="IPR015797">
    <property type="entry name" value="NUDIX_hydrolase-like_dom_sf"/>
</dbReference>
<dbReference type="InterPro" id="IPR020084">
    <property type="entry name" value="NUDIX_hydrolase_CS"/>
</dbReference>
<evidence type="ECO:0000259" key="4">
    <source>
        <dbReference type="PROSITE" id="PS51462"/>
    </source>
</evidence>
<evidence type="ECO:0000256" key="2">
    <source>
        <dbReference type="ARBA" id="ARBA00022801"/>
    </source>
</evidence>
<dbReference type="GO" id="GO:0016787">
    <property type="term" value="F:hydrolase activity"/>
    <property type="evidence" value="ECO:0007669"/>
    <property type="project" value="UniProtKB-KW"/>
</dbReference>
<name>A0A0J6STI0_9HYPH</name>
<reference evidence="5 6" key="1">
    <citation type="submission" date="2015-03" db="EMBL/GenBank/DDBJ databases">
        <title>Genome sequencing of Methylobacterium aquaticum DSM16371 type strain.</title>
        <authorList>
            <person name="Chaudhry V."/>
            <person name="Patil P.B."/>
        </authorList>
    </citation>
    <scope>NUCLEOTIDE SEQUENCE [LARGE SCALE GENOMIC DNA]</scope>
    <source>
        <strain evidence="5 6">DSM 16371</strain>
    </source>
</reference>
<dbReference type="InterPro" id="IPR000086">
    <property type="entry name" value="NUDIX_hydrolase_dom"/>
</dbReference>
<dbReference type="AlphaFoldDB" id="A0A0J6STI0"/>
<evidence type="ECO:0000256" key="1">
    <source>
        <dbReference type="ARBA" id="ARBA00001946"/>
    </source>
</evidence>
<dbReference type="PANTHER" id="PTHR43736">
    <property type="entry name" value="ADP-RIBOSE PYROPHOSPHATASE"/>
    <property type="match status" value="1"/>
</dbReference>
<evidence type="ECO:0000313" key="6">
    <source>
        <dbReference type="Proteomes" id="UP000035929"/>
    </source>
</evidence>